<reference evidence="2 3" key="1">
    <citation type="submission" date="2017-04" db="EMBL/GenBank/DDBJ databases">
        <authorList>
            <person name="Afonso C.L."/>
            <person name="Miller P.J."/>
            <person name="Scott M.A."/>
            <person name="Spackman E."/>
            <person name="Goraichik I."/>
            <person name="Dimitrov K.M."/>
            <person name="Suarez D.L."/>
            <person name="Swayne D.E."/>
        </authorList>
    </citation>
    <scope>NUCLEOTIDE SEQUENCE [LARGE SCALE GENOMIC DNA]</scope>
    <source>
        <strain evidence="2 3">DSM 19625</strain>
    </source>
</reference>
<name>A0A1W2AAZ6_9SPHI</name>
<dbReference type="Pfam" id="PF06889">
    <property type="entry name" value="DUF1266"/>
    <property type="match status" value="1"/>
</dbReference>
<dbReference type="STRING" id="475255.SAMN04488101_101342"/>
<dbReference type="EMBL" id="FWYB01000001">
    <property type="protein sequence ID" value="SMC57418.1"/>
    <property type="molecule type" value="Genomic_DNA"/>
</dbReference>
<dbReference type="AlphaFoldDB" id="A0A1W2AAZ6"/>
<evidence type="ECO:0000313" key="3">
    <source>
        <dbReference type="Proteomes" id="UP000192678"/>
    </source>
</evidence>
<evidence type="ECO:0000259" key="1">
    <source>
        <dbReference type="Pfam" id="PF06889"/>
    </source>
</evidence>
<dbReference type="InterPro" id="IPR009677">
    <property type="entry name" value="DUF1266"/>
</dbReference>
<dbReference type="RefSeq" id="WP_084286922.1">
    <property type="nucleotide sequence ID" value="NZ_FWYB01000001.1"/>
</dbReference>
<accession>A0A1W2AAZ6</accession>
<sequence length="237" mass="27801">MSLFSKIFNAFKSIRLNDKNILTGHSLDCLLISSMYAEQQYAYLNSYETGLNKSVLKTIVETYWDIYNRDKAIEILQDLHERNQDLNVDIVYDAFESSENYVEILKSNLPKEEGVFEYYLDLYRKLSNIVPEIIEQNVITNFSQIKKTKDIAWNYGRGAFLSRCCYELGYLSEIELKDYLEKSYRELKHHCATWKEYTTSYIFGRAIWGGSNNEGMIQIADDLLNNEKSPLKSKNYL</sequence>
<gene>
    <name evidence="2" type="ORF">SAMN04488101_101342</name>
</gene>
<keyword evidence="3" id="KW-1185">Reference proteome</keyword>
<feature type="domain" description="DUF1266" evidence="1">
    <location>
        <begin position="61"/>
        <end position="232"/>
    </location>
</feature>
<evidence type="ECO:0000313" key="2">
    <source>
        <dbReference type="EMBL" id="SMC57418.1"/>
    </source>
</evidence>
<dbReference type="OrthoDB" id="787383at2"/>
<dbReference type="Proteomes" id="UP000192678">
    <property type="component" value="Unassembled WGS sequence"/>
</dbReference>
<organism evidence="2 3">
    <name type="scientific">Pedobacter nyackensis</name>
    <dbReference type="NCBI Taxonomy" id="475255"/>
    <lineage>
        <taxon>Bacteria</taxon>
        <taxon>Pseudomonadati</taxon>
        <taxon>Bacteroidota</taxon>
        <taxon>Sphingobacteriia</taxon>
        <taxon>Sphingobacteriales</taxon>
        <taxon>Sphingobacteriaceae</taxon>
        <taxon>Pedobacter</taxon>
    </lineage>
</organism>
<proteinExistence type="predicted"/>
<protein>
    <recommendedName>
        <fullName evidence="1">DUF1266 domain-containing protein</fullName>
    </recommendedName>
</protein>